<proteinExistence type="predicted"/>
<evidence type="ECO:0000313" key="3">
    <source>
        <dbReference type="Proteomes" id="UP001362999"/>
    </source>
</evidence>
<feature type="non-terminal residue" evidence="2">
    <location>
        <position position="67"/>
    </location>
</feature>
<name>A0AAW0BCK7_9AGAR</name>
<dbReference type="Proteomes" id="UP001362999">
    <property type="component" value="Unassembled WGS sequence"/>
</dbReference>
<keyword evidence="3" id="KW-1185">Reference proteome</keyword>
<gene>
    <name evidence="2" type="ORF">R3P38DRAFT_3270586</name>
</gene>
<organism evidence="2 3">
    <name type="scientific">Favolaschia claudopus</name>
    <dbReference type="NCBI Taxonomy" id="2862362"/>
    <lineage>
        <taxon>Eukaryota</taxon>
        <taxon>Fungi</taxon>
        <taxon>Dikarya</taxon>
        <taxon>Basidiomycota</taxon>
        <taxon>Agaricomycotina</taxon>
        <taxon>Agaricomycetes</taxon>
        <taxon>Agaricomycetidae</taxon>
        <taxon>Agaricales</taxon>
        <taxon>Marasmiineae</taxon>
        <taxon>Mycenaceae</taxon>
        <taxon>Favolaschia</taxon>
    </lineage>
</organism>
<dbReference type="EMBL" id="JAWWNJ010000036">
    <property type="protein sequence ID" value="KAK7023048.1"/>
    <property type="molecule type" value="Genomic_DNA"/>
</dbReference>
<sequence>MPGQGQEDIEPDEVDRRNDPDDSIGLGWTGCWVDALREKMEAGEPLGSIITTYWNSANDWGVEVRLE</sequence>
<evidence type="ECO:0000256" key="1">
    <source>
        <dbReference type="SAM" id="MobiDB-lite"/>
    </source>
</evidence>
<reference evidence="2 3" key="1">
    <citation type="journal article" date="2024" name="J Genomics">
        <title>Draft genome sequencing and assembly of Favolaschia claudopus CIRM-BRFM 2984 isolated from oak limbs.</title>
        <authorList>
            <person name="Navarro D."/>
            <person name="Drula E."/>
            <person name="Chaduli D."/>
            <person name="Cazenave R."/>
            <person name="Ahrendt S."/>
            <person name="Wang J."/>
            <person name="Lipzen A."/>
            <person name="Daum C."/>
            <person name="Barry K."/>
            <person name="Grigoriev I.V."/>
            <person name="Favel A."/>
            <person name="Rosso M.N."/>
            <person name="Martin F."/>
        </authorList>
    </citation>
    <scope>NUCLEOTIDE SEQUENCE [LARGE SCALE GENOMIC DNA]</scope>
    <source>
        <strain evidence="2 3">CIRM-BRFM 2984</strain>
    </source>
</reference>
<accession>A0AAW0BCK7</accession>
<dbReference type="AlphaFoldDB" id="A0AAW0BCK7"/>
<comment type="caution">
    <text evidence="2">The sequence shown here is derived from an EMBL/GenBank/DDBJ whole genome shotgun (WGS) entry which is preliminary data.</text>
</comment>
<evidence type="ECO:0000313" key="2">
    <source>
        <dbReference type="EMBL" id="KAK7023048.1"/>
    </source>
</evidence>
<feature type="region of interest" description="Disordered" evidence="1">
    <location>
        <begin position="1"/>
        <end position="26"/>
    </location>
</feature>
<protein>
    <submittedName>
        <fullName evidence="2">Uncharacterized protein</fullName>
    </submittedName>
</protein>